<dbReference type="Pfam" id="PF01408">
    <property type="entry name" value="GFO_IDH_MocA"/>
    <property type="match status" value="1"/>
</dbReference>
<gene>
    <name evidence="3" type="ORF">GR156_20595</name>
</gene>
<dbReference type="InterPro" id="IPR000683">
    <property type="entry name" value="Gfo/Idh/MocA-like_OxRdtase_N"/>
</dbReference>
<dbReference type="Pfam" id="PF14602">
    <property type="entry name" value="Hexapep_2"/>
    <property type="match status" value="1"/>
</dbReference>
<evidence type="ECO:0000313" key="3">
    <source>
        <dbReference type="EMBL" id="MXO02716.1"/>
    </source>
</evidence>
<dbReference type="SUPFAM" id="SSF55347">
    <property type="entry name" value="Glyceraldehyde-3-phosphate dehydrogenase-like, C-terminal domain"/>
    <property type="match status" value="1"/>
</dbReference>
<feature type="domain" description="Gfo/Idh/MocA-like oxidoreductase N-terminal" evidence="1">
    <location>
        <begin position="2"/>
        <end position="117"/>
    </location>
</feature>
<dbReference type="OrthoDB" id="9800846at2"/>
<dbReference type="PANTHER" id="PTHR43377">
    <property type="entry name" value="BILIVERDIN REDUCTASE A"/>
    <property type="match status" value="1"/>
</dbReference>
<dbReference type="AlphaFoldDB" id="A0A6N8TKC9"/>
<dbReference type="Gene3D" id="2.160.10.10">
    <property type="entry name" value="Hexapeptide repeat proteins"/>
    <property type="match status" value="1"/>
</dbReference>
<dbReference type="Gene3D" id="3.40.50.720">
    <property type="entry name" value="NAD(P)-binding Rossmann-like Domain"/>
    <property type="match status" value="1"/>
</dbReference>
<dbReference type="RefSeq" id="WP_160787937.1">
    <property type="nucleotide sequence ID" value="NZ_CP086610.1"/>
</dbReference>
<dbReference type="InterPro" id="IPR055170">
    <property type="entry name" value="GFO_IDH_MocA-like_dom"/>
</dbReference>
<dbReference type="SUPFAM" id="SSF51161">
    <property type="entry name" value="Trimeric LpxA-like enzymes"/>
    <property type="match status" value="1"/>
</dbReference>
<evidence type="ECO:0000259" key="2">
    <source>
        <dbReference type="Pfam" id="PF22725"/>
    </source>
</evidence>
<dbReference type="EMBL" id="WUML01000029">
    <property type="protein sequence ID" value="MXO02716.1"/>
    <property type="molecule type" value="Genomic_DNA"/>
</dbReference>
<dbReference type="InterPro" id="IPR036291">
    <property type="entry name" value="NAD(P)-bd_dom_sf"/>
</dbReference>
<dbReference type="GO" id="GO:0000166">
    <property type="term" value="F:nucleotide binding"/>
    <property type="evidence" value="ECO:0007669"/>
    <property type="project" value="InterPro"/>
</dbReference>
<dbReference type="PANTHER" id="PTHR43377:SF6">
    <property type="entry name" value="GFO_IDH_MOCA-LIKE OXIDOREDUCTASE N-TERMINAL DOMAIN-CONTAINING PROTEIN"/>
    <property type="match status" value="1"/>
</dbReference>
<dbReference type="CDD" id="cd03358">
    <property type="entry name" value="LbH_WxcM_N_like"/>
    <property type="match status" value="1"/>
</dbReference>
<dbReference type="Proteomes" id="UP000440304">
    <property type="component" value="Unassembled WGS sequence"/>
</dbReference>
<dbReference type="SUPFAM" id="SSF51735">
    <property type="entry name" value="NAD(P)-binding Rossmann-fold domains"/>
    <property type="match status" value="1"/>
</dbReference>
<sequence length="520" mass="56030">MMNVAVLGCGYWGKNLVRTFHDLGALAAVHDPDPDVARYMAHEYGAPARSVEAILADPAVGAVAIAAPAWLHASLGLRALRAGKHVFVEKPIALSLDEAREMERAAREAGRVLMVGHLLQYHPVFVKLREMVAAGDLGQLRHVYSNRLNLGKIRREEDVLWSFAPHDLSMILALVGEEPERVYATGGAWLHKQLCDTATAHVSFASGVEAHVFVSWLHPFKEQKLVAVGERAMAVFDDGQPWERKLTIYPHRIDWQGGVPEPVKAEGQAVVVAQDEPLKCECRHFLEVAAAGGRALTDGAEGVRVLKLLHAAEASLKSGEVVGLGAEKAERFAGAFVHDSAIVDDGAEIGAGSKIWHFSHVLGRVKIGRNVSVGQNVMIGPDVSIGDNCKIQNNVSLYKGVMLEDGVFCGPSCVFTNVNNPRAEIERKNEFRTTLVKHGATIGANATIVCGTTLGEYSFVGAGAVVTKDVPAHALVVGNPARIVGWMSKAGHRLGSDFSCPETGTRYRLDEDALLLQEVA</sequence>
<evidence type="ECO:0000259" key="1">
    <source>
        <dbReference type="Pfam" id="PF01408"/>
    </source>
</evidence>
<accession>A0A6N8TKC9</accession>
<comment type="caution">
    <text evidence="3">The sequence shown here is derived from an EMBL/GenBank/DDBJ whole genome shotgun (WGS) entry which is preliminary data.</text>
</comment>
<dbReference type="Pfam" id="PF22725">
    <property type="entry name" value="GFO_IDH_MocA_C3"/>
    <property type="match status" value="1"/>
</dbReference>
<organism evidence="3 4">
    <name type="scientific">Shinella zoogloeoides</name>
    <name type="common">Crabtreella saccharophila</name>
    <dbReference type="NCBI Taxonomy" id="352475"/>
    <lineage>
        <taxon>Bacteria</taxon>
        <taxon>Pseudomonadati</taxon>
        <taxon>Pseudomonadota</taxon>
        <taxon>Alphaproteobacteria</taxon>
        <taxon>Hyphomicrobiales</taxon>
        <taxon>Rhizobiaceae</taxon>
        <taxon>Shinella</taxon>
    </lineage>
</organism>
<dbReference type="InterPro" id="IPR011004">
    <property type="entry name" value="Trimer_LpxA-like_sf"/>
</dbReference>
<feature type="domain" description="GFO/IDH/MocA-like oxidoreductase" evidence="2">
    <location>
        <begin position="125"/>
        <end position="234"/>
    </location>
</feature>
<evidence type="ECO:0000313" key="4">
    <source>
        <dbReference type="Proteomes" id="UP000440304"/>
    </source>
</evidence>
<proteinExistence type="predicted"/>
<dbReference type="Pfam" id="PF00132">
    <property type="entry name" value="Hexapep"/>
    <property type="match status" value="1"/>
</dbReference>
<dbReference type="Gene3D" id="3.30.360.10">
    <property type="entry name" value="Dihydrodipicolinate Reductase, domain 2"/>
    <property type="match status" value="1"/>
</dbReference>
<dbReference type="InterPro" id="IPR001451">
    <property type="entry name" value="Hexapep"/>
</dbReference>
<dbReference type="InterPro" id="IPR051450">
    <property type="entry name" value="Gfo/Idh/MocA_Oxidoreductases"/>
</dbReference>
<protein>
    <submittedName>
        <fullName evidence="3">Oxidoreductase</fullName>
    </submittedName>
</protein>
<name>A0A6N8TKC9_SHIZO</name>
<reference evidence="3 4" key="1">
    <citation type="submission" date="2019-12" db="EMBL/GenBank/DDBJ databases">
        <title>Shinella granuli gen. nov., sp. nov., and proposal of the reclassification of Zoogloea ramigera ATCC 19623 as Shinella zoogloeoides sp. nov.</title>
        <authorList>
            <person name="Gao J."/>
        </authorList>
    </citation>
    <scope>NUCLEOTIDE SEQUENCE [LARGE SCALE GENOMIC DNA]</scope>
    <source>
        <strain evidence="3 4">DSM 287</strain>
    </source>
</reference>